<reference evidence="9" key="1">
    <citation type="submission" date="2021-07" db="EMBL/GenBank/DDBJ databases">
        <authorList>
            <person name="Catto M.A."/>
            <person name="Jacobson A."/>
            <person name="Kennedy G."/>
            <person name="Labadie P."/>
            <person name="Hunt B.G."/>
            <person name="Srinivasan R."/>
        </authorList>
    </citation>
    <scope>NUCLEOTIDE SEQUENCE</scope>
    <source>
        <strain evidence="9">PL_HMW_Pooled</strain>
        <tissue evidence="9">Head</tissue>
    </source>
</reference>
<keyword evidence="10" id="KW-1185">Reference proteome</keyword>
<dbReference type="Proteomes" id="UP001219518">
    <property type="component" value="Unassembled WGS sequence"/>
</dbReference>
<dbReference type="InterPro" id="IPR045249">
    <property type="entry name" value="HARBI1-like"/>
</dbReference>
<accession>A0AAE1LTY8</accession>
<comment type="caution">
    <text evidence="9">The sequence shown here is derived from an EMBL/GenBank/DDBJ whole genome shotgun (WGS) entry which is preliminary data.</text>
</comment>
<keyword evidence="7" id="KW-0539">Nucleus</keyword>
<reference evidence="9" key="2">
    <citation type="journal article" date="2023" name="BMC Genomics">
        <title>Pest status, molecular evolution, and epigenetic factors derived from the genome assembly of Frankliniella fusca, a thysanopteran phytovirus vector.</title>
        <authorList>
            <person name="Catto M.A."/>
            <person name="Labadie P.E."/>
            <person name="Jacobson A.L."/>
            <person name="Kennedy G.G."/>
            <person name="Srinivasan R."/>
            <person name="Hunt B.G."/>
        </authorList>
    </citation>
    <scope>NUCLEOTIDE SEQUENCE</scope>
    <source>
        <strain evidence="9">PL_HMW_Pooled</strain>
    </source>
</reference>
<keyword evidence="4" id="KW-0540">Nuclease</keyword>
<evidence type="ECO:0000256" key="4">
    <source>
        <dbReference type="ARBA" id="ARBA00022722"/>
    </source>
</evidence>
<dbReference type="GO" id="GO:0046872">
    <property type="term" value="F:metal ion binding"/>
    <property type="evidence" value="ECO:0007669"/>
    <property type="project" value="UniProtKB-KW"/>
</dbReference>
<keyword evidence="6" id="KW-0378">Hydrolase</keyword>
<name>A0AAE1LTY8_9NEOP</name>
<dbReference type="PANTHER" id="PTHR22930:SF85">
    <property type="entry name" value="GH03217P-RELATED"/>
    <property type="match status" value="1"/>
</dbReference>
<evidence type="ECO:0000313" key="10">
    <source>
        <dbReference type="Proteomes" id="UP001219518"/>
    </source>
</evidence>
<dbReference type="Pfam" id="PF13359">
    <property type="entry name" value="DDE_Tnp_4"/>
    <property type="match status" value="1"/>
</dbReference>
<sequence length="290" mass="33333">MDLNLVADLLENELEAFAEETEAAGMVLGRMGARIMGMLEDGEEFGEDDDDGSWVKVEVDTEGYRSMGDPSFRKHYRLRKETYEILLETLARHLVQSGRVQRVRTPLDVPLLMVLWILANPDTFRSAALRLGVLPGTVYYHYSYIIEALRELAPKYIQWPDAEERMRIKERFRAYSGFPGIVGCIDGTYNTITAPIQQRERYINRHDSFSFNTSVVCDYNLLVRDIHVGEVGSLHDQRVFRRSPLYDRLLNDYQQQYIAVDEHLIGDGAYAVTDFVFSDFSSLLPSLNLI</sequence>
<evidence type="ECO:0000256" key="7">
    <source>
        <dbReference type="ARBA" id="ARBA00023242"/>
    </source>
</evidence>
<feature type="domain" description="DDE Tnp4" evidence="8">
    <location>
        <begin position="185"/>
        <end position="274"/>
    </location>
</feature>
<dbReference type="InterPro" id="IPR027806">
    <property type="entry name" value="HARBI1_dom"/>
</dbReference>
<evidence type="ECO:0000313" key="9">
    <source>
        <dbReference type="EMBL" id="KAK3931998.1"/>
    </source>
</evidence>
<dbReference type="EMBL" id="JAHWGI010001434">
    <property type="protein sequence ID" value="KAK3931998.1"/>
    <property type="molecule type" value="Genomic_DNA"/>
</dbReference>
<comment type="similarity">
    <text evidence="3">Belongs to the HARBI1 family.</text>
</comment>
<keyword evidence="5" id="KW-0479">Metal-binding</keyword>
<evidence type="ECO:0000256" key="3">
    <source>
        <dbReference type="ARBA" id="ARBA00006958"/>
    </source>
</evidence>
<dbReference type="GO" id="GO:0004518">
    <property type="term" value="F:nuclease activity"/>
    <property type="evidence" value="ECO:0007669"/>
    <property type="project" value="UniProtKB-KW"/>
</dbReference>
<proteinExistence type="inferred from homology"/>
<dbReference type="PANTHER" id="PTHR22930">
    <property type="match status" value="1"/>
</dbReference>
<dbReference type="GO" id="GO:0005634">
    <property type="term" value="C:nucleus"/>
    <property type="evidence" value="ECO:0007669"/>
    <property type="project" value="UniProtKB-SubCell"/>
</dbReference>
<comment type="cofactor">
    <cofactor evidence="1">
        <name>a divalent metal cation</name>
        <dbReference type="ChEBI" id="CHEBI:60240"/>
    </cofactor>
</comment>
<evidence type="ECO:0000259" key="8">
    <source>
        <dbReference type="Pfam" id="PF13359"/>
    </source>
</evidence>
<gene>
    <name evidence="9" type="ORF">KUF71_011326</name>
</gene>
<evidence type="ECO:0000256" key="5">
    <source>
        <dbReference type="ARBA" id="ARBA00022723"/>
    </source>
</evidence>
<evidence type="ECO:0000256" key="1">
    <source>
        <dbReference type="ARBA" id="ARBA00001968"/>
    </source>
</evidence>
<protein>
    <submittedName>
        <fullName evidence="9">Nuclease</fullName>
    </submittedName>
</protein>
<comment type="subcellular location">
    <subcellularLocation>
        <location evidence="2">Nucleus</location>
    </subcellularLocation>
</comment>
<evidence type="ECO:0000256" key="6">
    <source>
        <dbReference type="ARBA" id="ARBA00022801"/>
    </source>
</evidence>
<organism evidence="9 10">
    <name type="scientific">Frankliniella fusca</name>
    <dbReference type="NCBI Taxonomy" id="407009"/>
    <lineage>
        <taxon>Eukaryota</taxon>
        <taxon>Metazoa</taxon>
        <taxon>Ecdysozoa</taxon>
        <taxon>Arthropoda</taxon>
        <taxon>Hexapoda</taxon>
        <taxon>Insecta</taxon>
        <taxon>Pterygota</taxon>
        <taxon>Neoptera</taxon>
        <taxon>Paraneoptera</taxon>
        <taxon>Thysanoptera</taxon>
        <taxon>Terebrantia</taxon>
        <taxon>Thripoidea</taxon>
        <taxon>Thripidae</taxon>
        <taxon>Frankliniella</taxon>
    </lineage>
</organism>
<dbReference type="GO" id="GO:0016787">
    <property type="term" value="F:hydrolase activity"/>
    <property type="evidence" value="ECO:0007669"/>
    <property type="project" value="UniProtKB-KW"/>
</dbReference>
<evidence type="ECO:0000256" key="2">
    <source>
        <dbReference type="ARBA" id="ARBA00004123"/>
    </source>
</evidence>
<dbReference type="AlphaFoldDB" id="A0AAE1LTY8"/>